<dbReference type="SUPFAM" id="SSF54171">
    <property type="entry name" value="DNA-binding domain"/>
    <property type="match status" value="1"/>
</dbReference>
<dbReference type="Gene3D" id="3.90.75.20">
    <property type="match status" value="1"/>
</dbReference>
<dbReference type="InterPro" id="IPR016177">
    <property type="entry name" value="DNA-bd_dom_sf"/>
</dbReference>
<reference evidence="2" key="2">
    <citation type="submission" date="2018-07" db="EMBL/GenBank/DDBJ databases">
        <authorList>
            <consortium name="NCBI Pathogen Detection Project"/>
        </authorList>
    </citation>
    <scope>NUCLEOTIDE SEQUENCE</scope>
    <source>
        <strain evidence="2">BCW_2640</strain>
    </source>
</reference>
<feature type="domain" description="HNH nuclease" evidence="1">
    <location>
        <begin position="111"/>
        <end position="154"/>
    </location>
</feature>
<name>A0A726YD65_SALET</name>
<dbReference type="Pfam" id="PF13392">
    <property type="entry name" value="HNH_3"/>
    <property type="match status" value="1"/>
</dbReference>
<dbReference type="InterPro" id="IPR044925">
    <property type="entry name" value="His-Me_finger_sf"/>
</dbReference>
<sequence>MSACAARRQTLSGSHSGLRICVALFVFRSAAYSARKAEFFSPVHSTIRKPGVRYMNIKITQQILKSILHYEPASGFFTWIKSSNRRIKVGSRAGTVNGRGYIQIRLGGKLYLAHRLAWLYMTGTWPKLIIDHVDGNSLNNRFSNLREADYSQNMCNKKKARKNTSGYRGVVWCRRDKKWVARGAFRKKAYTLGRFEDIELAALVAQNFREKYHLEFTRNEP</sequence>
<organism evidence="2">
    <name type="scientific">Salmonella enterica subsp. enterica serovar Ank</name>
    <dbReference type="NCBI Taxonomy" id="1173578"/>
    <lineage>
        <taxon>Bacteria</taxon>
        <taxon>Pseudomonadati</taxon>
        <taxon>Pseudomonadota</taxon>
        <taxon>Gammaproteobacteria</taxon>
        <taxon>Enterobacterales</taxon>
        <taxon>Enterobacteriaceae</taxon>
        <taxon>Salmonella</taxon>
    </lineage>
</organism>
<accession>A0A726YD65</accession>
<evidence type="ECO:0000259" key="1">
    <source>
        <dbReference type="Pfam" id="PF13392"/>
    </source>
</evidence>
<comment type="caution">
    <text evidence="2">The sequence shown here is derived from an EMBL/GenBank/DDBJ whole genome shotgun (WGS) entry which is preliminary data.</text>
</comment>
<reference evidence="2" key="1">
    <citation type="journal article" date="2018" name="Genome Biol.">
        <title>SKESA: strategic k-mer extension for scrupulous assemblies.</title>
        <authorList>
            <person name="Souvorov A."/>
            <person name="Agarwala R."/>
            <person name="Lipman D.J."/>
        </authorList>
    </citation>
    <scope>NUCLEOTIDE SEQUENCE</scope>
    <source>
        <strain evidence="2">BCW_2640</strain>
    </source>
</reference>
<dbReference type="InterPro" id="IPR003615">
    <property type="entry name" value="HNH_nuc"/>
</dbReference>
<dbReference type="GO" id="GO:0003677">
    <property type="term" value="F:DNA binding"/>
    <property type="evidence" value="ECO:0007669"/>
    <property type="project" value="InterPro"/>
</dbReference>
<proteinExistence type="predicted"/>
<dbReference type="AlphaFoldDB" id="A0A726YD65"/>
<evidence type="ECO:0000313" key="2">
    <source>
        <dbReference type="EMBL" id="HAE1794673.1"/>
    </source>
</evidence>
<gene>
    <name evidence="2" type="ORF">G3V02_003421</name>
</gene>
<protein>
    <recommendedName>
        <fullName evidence="1">HNH nuclease domain-containing protein</fullName>
    </recommendedName>
</protein>
<dbReference type="EMBL" id="DAARBX010000017">
    <property type="protein sequence ID" value="HAE1794673.1"/>
    <property type="molecule type" value="Genomic_DNA"/>
</dbReference>
<dbReference type="SUPFAM" id="SSF54060">
    <property type="entry name" value="His-Me finger endonucleases"/>
    <property type="match status" value="1"/>
</dbReference>